<evidence type="ECO:0008006" key="5">
    <source>
        <dbReference type="Google" id="ProtNLM"/>
    </source>
</evidence>
<dbReference type="GO" id="GO:0005930">
    <property type="term" value="C:axoneme"/>
    <property type="evidence" value="ECO:0007669"/>
    <property type="project" value="UniProtKB-SubCell"/>
</dbReference>
<gene>
    <name evidence="3" type="ORF">CYMTET_53503</name>
</gene>
<evidence type="ECO:0000256" key="2">
    <source>
        <dbReference type="SAM" id="MobiDB-lite"/>
    </source>
</evidence>
<dbReference type="Proteomes" id="UP001190700">
    <property type="component" value="Unassembled WGS sequence"/>
</dbReference>
<comment type="subcellular location">
    <subcellularLocation>
        <location evidence="1">Cytoplasm</location>
        <location evidence="1">Cytoskeleton</location>
        <location evidence="1">Cilium axoneme</location>
    </subcellularLocation>
</comment>
<protein>
    <recommendedName>
        <fullName evidence="5">L domain-like protein</fullName>
    </recommendedName>
</protein>
<organism evidence="3 4">
    <name type="scientific">Cymbomonas tetramitiformis</name>
    <dbReference type="NCBI Taxonomy" id="36881"/>
    <lineage>
        <taxon>Eukaryota</taxon>
        <taxon>Viridiplantae</taxon>
        <taxon>Chlorophyta</taxon>
        <taxon>Pyramimonadophyceae</taxon>
        <taxon>Pyramimonadales</taxon>
        <taxon>Pyramimonadaceae</taxon>
        <taxon>Cymbomonas</taxon>
    </lineage>
</organism>
<feature type="non-terminal residue" evidence="3">
    <location>
        <position position="82"/>
    </location>
</feature>
<reference evidence="3 4" key="1">
    <citation type="journal article" date="2015" name="Genome Biol. Evol.">
        <title>Comparative Genomics of a Bacterivorous Green Alga Reveals Evolutionary Causalities and Consequences of Phago-Mixotrophic Mode of Nutrition.</title>
        <authorList>
            <person name="Burns J.A."/>
            <person name="Paasch A."/>
            <person name="Narechania A."/>
            <person name="Kim E."/>
        </authorList>
    </citation>
    <scope>NUCLEOTIDE SEQUENCE [LARGE SCALE GENOMIC DNA]</scope>
    <source>
        <strain evidence="3 4">PLY_AMNH</strain>
    </source>
</reference>
<evidence type="ECO:0000313" key="4">
    <source>
        <dbReference type="Proteomes" id="UP001190700"/>
    </source>
</evidence>
<comment type="caution">
    <text evidence="3">The sequence shown here is derived from an EMBL/GenBank/DDBJ whole genome shotgun (WGS) entry which is preliminary data.</text>
</comment>
<dbReference type="Gene3D" id="3.80.10.10">
    <property type="entry name" value="Ribonuclease Inhibitor"/>
    <property type="match status" value="1"/>
</dbReference>
<dbReference type="EMBL" id="LGRX02035078">
    <property type="protein sequence ID" value="KAK3236347.1"/>
    <property type="molecule type" value="Genomic_DNA"/>
</dbReference>
<evidence type="ECO:0000256" key="1">
    <source>
        <dbReference type="ARBA" id="ARBA00004430"/>
    </source>
</evidence>
<feature type="region of interest" description="Disordered" evidence="2">
    <location>
        <begin position="58"/>
        <end position="82"/>
    </location>
</feature>
<proteinExistence type="predicted"/>
<dbReference type="InterPro" id="IPR032675">
    <property type="entry name" value="LRR_dom_sf"/>
</dbReference>
<accession>A0AAE0EQI6</accession>
<name>A0AAE0EQI6_9CHLO</name>
<dbReference type="AlphaFoldDB" id="A0AAE0EQI6"/>
<evidence type="ECO:0000313" key="3">
    <source>
        <dbReference type="EMBL" id="KAK3236347.1"/>
    </source>
</evidence>
<feature type="compositionally biased region" description="Low complexity" evidence="2">
    <location>
        <begin position="62"/>
        <end position="82"/>
    </location>
</feature>
<sequence length="82" mass="8603">MTTLRDLDYNSLTGTVPTELGELTAMTLMDLKWNSGLCGPIPTELAFLTISTDGTMLGSNCPTSAPTSPTTSPTTTPPTTNH</sequence>
<keyword evidence="4" id="KW-1185">Reference proteome</keyword>